<gene>
    <name evidence="6" type="ORF">PHSY_000802</name>
</gene>
<organism evidence="6 7">
    <name type="scientific">Pseudozyma hubeiensis (strain SY62)</name>
    <name type="common">Yeast</name>
    <dbReference type="NCBI Taxonomy" id="1305764"/>
    <lineage>
        <taxon>Eukaryota</taxon>
        <taxon>Fungi</taxon>
        <taxon>Dikarya</taxon>
        <taxon>Basidiomycota</taxon>
        <taxon>Ustilaginomycotina</taxon>
        <taxon>Ustilaginomycetes</taxon>
        <taxon>Ustilaginales</taxon>
        <taxon>Ustilaginaceae</taxon>
        <taxon>Pseudozyma</taxon>
    </lineage>
</organism>
<evidence type="ECO:0000256" key="3">
    <source>
        <dbReference type="ARBA" id="ARBA00022946"/>
    </source>
</evidence>
<dbReference type="eggNOG" id="KOG3281">
    <property type="taxonomic scope" value="Eukaryota"/>
</dbReference>
<feature type="region of interest" description="Disordered" evidence="5">
    <location>
        <begin position="161"/>
        <end position="183"/>
    </location>
</feature>
<evidence type="ECO:0000256" key="5">
    <source>
        <dbReference type="SAM" id="MobiDB-lite"/>
    </source>
</evidence>
<comment type="similarity">
    <text evidence="2">Belongs to the ATP11 family.</text>
</comment>
<evidence type="ECO:0000256" key="4">
    <source>
        <dbReference type="ARBA" id="ARBA00023128"/>
    </source>
</evidence>
<evidence type="ECO:0000313" key="7">
    <source>
        <dbReference type="Proteomes" id="UP000014071"/>
    </source>
</evidence>
<dbReference type="STRING" id="1305764.R9NX63"/>
<name>R9NX63_PSEHS</name>
<feature type="compositionally biased region" description="Low complexity" evidence="5">
    <location>
        <begin position="53"/>
        <end position="66"/>
    </location>
</feature>
<dbReference type="EMBL" id="DF238774">
    <property type="protein sequence ID" value="GAC93238.1"/>
    <property type="molecule type" value="Genomic_DNA"/>
</dbReference>
<dbReference type="PANTHER" id="PTHR13126:SF0">
    <property type="entry name" value="ATP SYNTHASE MITOCHONDRIAL F1 COMPLEX ASSEMBLY FACTOR 1"/>
    <property type="match status" value="1"/>
</dbReference>
<comment type="subcellular location">
    <subcellularLocation>
        <location evidence="1">Mitochondrion</location>
    </subcellularLocation>
</comment>
<dbReference type="Proteomes" id="UP000014071">
    <property type="component" value="Unassembled WGS sequence"/>
</dbReference>
<dbReference type="PANTHER" id="PTHR13126">
    <property type="entry name" value="CHAPERONE ATP11"/>
    <property type="match status" value="1"/>
</dbReference>
<keyword evidence="3" id="KW-0809">Transit peptide</keyword>
<proteinExistence type="inferred from homology"/>
<keyword evidence="4" id="KW-0496">Mitochondrion</keyword>
<feature type="region of interest" description="Disordered" evidence="5">
    <location>
        <begin position="43"/>
        <end position="82"/>
    </location>
</feature>
<reference evidence="7" key="1">
    <citation type="journal article" date="2013" name="Genome Announc.">
        <title>Draft genome sequence of the basidiomycetous yeast-like fungus Pseudozyma hubeiensis SY62, which produces an abundant amount of the biosurfactant mannosylerythritol lipids.</title>
        <authorList>
            <person name="Konishi M."/>
            <person name="Hatada Y."/>
            <person name="Horiuchi J."/>
        </authorList>
    </citation>
    <scope>NUCLEOTIDE SEQUENCE [LARGE SCALE GENOMIC DNA]</scope>
    <source>
        <strain evidence="7">SY62</strain>
    </source>
</reference>
<dbReference type="RefSeq" id="XP_012186825.1">
    <property type="nucleotide sequence ID" value="XM_012331435.1"/>
</dbReference>
<keyword evidence="7" id="KW-1185">Reference proteome</keyword>
<sequence length="399" mass="43632">MRPLSATVRAACASIASGSRARALHTVQPCLAQVSPPLPFSWSHLKPDDQARSGSSDSLSSTATSSILQDHRASVQQKRERKLREYEAKIKVKAMQKGLSTEEFKRRSLEFAAAKPSQPASPSMKAKTSAGTNQGAAESLTEVERRDRAIAQSIQERSDAEAAKKLASGQIHSTPTGAQEGPIKPLSKIIDVEKLATQDKETITKLWAGYHTIKNKLSAVIPTEKYLEMLANARRYPQFVLPLPREVIDEHSESAGTSKEAFEMQFLEWAVIPNAVVNGAPPSATTLFTPLAEYKLKQDFSQPVLILTFYTDLCQSNGLVLMRGEVTGLNEKTGKGGRIDQAQAQLLALTLQRFYLPSSSSGASDAGNDQSACAKLLHDFHKRPEEFDVEELVNVAFRL</sequence>
<dbReference type="Pfam" id="PF06644">
    <property type="entry name" value="ATP11"/>
    <property type="match status" value="1"/>
</dbReference>
<dbReference type="InterPro" id="IPR010591">
    <property type="entry name" value="ATP11"/>
</dbReference>
<evidence type="ECO:0000313" key="6">
    <source>
        <dbReference type="EMBL" id="GAC93238.1"/>
    </source>
</evidence>
<dbReference type="GeneID" id="24106104"/>
<evidence type="ECO:0000256" key="2">
    <source>
        <dbReference type="ARBA" id="ARBA00009116"/>
    </source>
</evidence>
<dbReference type="GO" id="GO:0005739">
    <property type="term" value="C:mitochondrion"/>
    <property type="evidence" value="ECO:0007669"/>
    <property type="project" value="UniProtKB-SubCell"/>
</dbReference>
<feature type="region of interest" description="Disordered" evidence="5">
    <location>
        <begin position="112"/>
        <end position="144"/>
    </location>
</feature>
<evidence type="ECO:0000256" key="1">
    <source>
        <dbReference type="ARBA" id="ARBA00004173"/>
    </source>
</evidence>
<dbReference type="GO" id="GO:0033615">
    <property type="term" value="P:mitochondrial proton-transporting ATP synthase complex assembly"/>
    <property type="evidence" value="ECO:0007669"/>
    <property type="project" value="TreeGrafter"/>
</dbReference>
<dbReference type="AlphaFoldDB" id="R9NX63"/>
<dbReference type="OrthoDB" id="16535at2759"/>
<feature type="compositionally biased region" description="Low complexity" evidence="5">
    <location>
        <begin position="112"/>
        <end position="127"/>
    </location>
</feature>
<protein>
    <submittedName>
        <fullName evidence="6">F1F0 ATP synthase assembly protein</fullName>
    </submittedName>
</protein>
<dbReference type="HOGENOM" id="CLU_054226_0_0_1"/>
<accession>R9NX63</accession>